<dbReference type="AlphaFoldDB" id="A0A2X3EGW6"/>
<dbReference type="GO" id="GO:0016740">
    <property type="term" value="F:transferase activity"/>
    <property type="evidence" value="ECO:0007669"/>
    <property type="project" value="UniProtKB-KW"/>
</dbReference>
<evidence type="ECO:0000313" key="2">
    <source>
        <dbReference type="Proteomes" id="UP000251721"/>
    </source>
</evidence>
<evidence type="ECO:0000313" key="1">
    <source>
        <dbReference type="EMBL" id="SQC43132.1"/>
    </source>
</evidence>
<keyword evidence="1" id="KW-0808">Transferase</keyword>
<proteinExistence type="predicted"/>
<name>A0A2X3EGW6_KLEPN</name>
<organism evidence="1 2">
    <name type="scientific">Klebsiella pneumoniae</name>
    <dbReference type="NCBI Taxonomy" id="573"/>
    <lineage>
        <taxon>Bacteria</taxon>
        <taxon>Pseudomonadati</taxon>
        <taxon>Pseudomonadota</taxon>
        <taxon>Gammaproteobacteria</taxon>
        <taxon>Enterobacterales</taxon>
        <taxon>Enterobacteriaceae</taxon>
        <taxon>Klebsiella/Raoultella group</taxon>
        <taxon>Klebsiella</taxon>
        <taxon>Klebsiella pneumoniae complex</taxon>
    </lineage>
</organism>
<reference evidence="1 2" key="1">
    <citation type="submission" date="2018-06" db="EMBL/GenBank/DDBJ databases">
        <authorList>
            <consortium name="Pathogen Informatics"/>
            <person name="Doyle S."/>
        </authorList>
    </citation>
    <scope>NUCLEOTIDE SEQUENCE [LARGE SCALE GENOMIC DNA]</scope>
    <source>
        <strain evidence="1 2">NCTC13465</strain>
    </source>
</reference>
<accession>A0A2X3EGW6</accession>
<dbReference type="EMBL" id="UAWQ01000011">
    <property type="protein sequence ID" value="SQC43132.1"/>
    <property type="molecule type" value="Genomic_DNA"/>
</dbReference>
<protein>
    <submittedName>
        <fullName evidence="1">N-acetyltransferase GCN5</fullName>
    </submittedName>
</protein>
<sequence length="43" mass="4769">MSEAFRDISPEAPELQPIISGLFAEYAAPLRRLFFPRCGSGVK</sequence>
<dbReference type="Proteomes" id="UP000251721">
    <property type="component" value="Unassembled WGS sequence"/>
</dbReference>
<gene>
    <name evidence="1" type="ORF">NCTC13465_01609</name>
</gene>